<keyword evidence="1" id="KW-0472">Membrane</keyword>
<reference evidence="2 3" key="1">
    <citation type="journal article" date="2019" name="New Phytol.">
        <title>Comparative genomics reveals unique wood-decay strategies and fruiting body development in the Schizophyllaceae.</title>
        <authorList>
            <person name="Almasi E."/>
            <person name="Sahu N."/>
            <person name="Krizsan K."/>
            <person name="Balint B."/>
            <person name="Kovacs G.M."/>
            <person name="Kiss B."/>
            <person name="Cseklye J."/>
            <person name="Drula E."/>
            <person name="Henrissat B."/>
            <person name="Nagy I."/>
            <person name="Chovatia M."/>
            <person name="Adam C."/>
            <person name="LaButti K."/>
            <person name="Lipzen A."/>
            <person name="Riley R."/>
            <person name="Grigoriev I.V."/>
            <person name="Nagy L.G."/>
        </authorList>
    </citation>
    <scope>NUCLEOTIDE SEQUENCE [LARGE SCALE GENOMIC DNA]</scope>
    <source>
        <strain evidence="2 3">NL-1724</strain>
    </source>
</reference>
<feature type="transmembrane region" description="Helical" evidence="1">
    <location>
        <begin position="31"/>
        <end position="54"/>
    </location>
</feature>
<name>A0A550CYK5_9AGAR</name>
<comment type="caution">
    <text evidence="2">The sequence shown here is derived from an EMBL/GenBank/DDBJ whole genome shotgun (WGS) entry which is preliminary data.</text>
</comment>
<proteinExistence type="predicted"/>
<keyword evidence="3" id="KW-1185">Reference proteome</keyword>
<keyword evidence="1" id="KW-1133">Transmembrane helix</keyword>
<dbReference type="AlphaFoldDB" id="A0A550CYK5"/>
<organism evidence="2 3">
    <name type="scientific">Schizophyllum amplum</name>
    <dbReference type="NCBI Taxonomy" id="97359"/>
    <lineage>
        <taxon>Eukaryota</taxon>
        <taxon>Fungi</taxon>
        <taxon>Dikarya</taxon>
        <taxon>Basidiomycota</taxon>
        <taxon>Agaricomycotina</taxon>
        <taxon>Agaricomycetes</taxon>
        <taxon>Agaricomycetidae</taxon>
        <taxon>Agaricales</taxon>
        <taxon>Schizophyllaceae</taxon>
        <taxon>Schizophyllum</taxon>
    </lineage>
</organism>
<feature type="transmembrane region" description="Helical" evidence="1">
    <location>
        <begin position="108"/>
        <end position="127"/>
    </location>
</feature>
<dbReference type="EMBL" id="VDMD01000001">
    <property type="protein sequence ID" value="TRM69877.1"/>
    <property type="molecule type" value="Genomic_DNA"/>
</dbReference>
<sequence length="208" mass="22791">MTVGSVGIIVETVWRVEAARNLTGRTPAHTLMLTIPLLLTDVIATVLVGIRLWHYRRNIKGPVGPLRKTARVEKLFIVLVGSGIVYCLIWVVYIISTSVALGDCTLNCVHHIFAGIYPGFIVLVVAYQRSTSRQSLPSTAQVLHAMKLAEAGRDEHRLADSGFGADTIPGSEQSSFYAITWPAPLEPVESFPIRTVAKESGAVNQQRW</sequence>
<protein>
    <submittedName>
        <fullName evidence="2">Uncharacterized protein</fullName>
    </submittedName>
</protein>
<evidence type="ECO:0000256" key="1">
    <source>
        <dbReference type="SAM" id="Phobius"/>
    </source>
</evidence>
<accession>A0A550CYK5</accession>
<dbReference type="Proteomes" id="UP000320762">
    <property type="component" value="Unassembled WGS sequence"/>
</dbReference>
<dbReference type="OrthoDB" id="3174341at2759"/>
<evidence type="ECO:0000313" key="3">
    <source>
        <dbReference type="Proteomes" id="UP000320762"/>
    </source>
</evidence>
<gene>
    <name evidence="2" type="ORF">BD626DRAFT_19931</name>
</gene>
<evidence type="ECO:0000313" key="2">
    <source>
        <dbReference type="EMBL" id="TRM69877.1"/>
    </source>
</evidence>
<feature type="transmembrane region" description="Helical" evidence="1">
    <location>
        <begin position="75"/>
        <end position="96"/>
    </location>
</feature>
<keyword evidence="1" id="KW-0812">Transmembrane</keyword>